<organism evidence="1 2">
    <name type="scientific">Dreissena polymorpha</name>
    <name type="common">Zebra mussel</name>
    <name type="synonym">Mytilus polymorpha</name>
    <dbReference type="NCBI Taxonomy" id="45954"/>
    <lineage>
        <taxon>Eukaryota</taxon>
        <taxon>Metazoa</taxon>
        <taxon>Spiralia</taxon>
        <taxon>Lophotrochozoa</taxon>
        <taxon>Mollusca</taxon>
        <taxon>Bivalvia</taxon>
        <taxon>Autobranchia</taxon>
        <taxon>Heteroconchia</taxon>
        <taxon>Euheterodonta</taxon>
        <taxon>Imparidentia</taxon>
        <taxon>Neoheterodontei</taxon>
        <taxon>Myida</taxon>
        <taxon>Dreissenoidea</taxon>
        <taxon>Dreissenidae</taxon>
        <taxon>Dreissena</taxon>
    </lineage>
</organism>
<sequence length="55" mass="6137">MMFPYVSVNGADIEDCLDVVADGDEVLVELQICEPIATRNNVIHCLRRGIDPYIT</sequence>
<proteinExistence type="predicted"/>
<dbReference type="Proteomes" id="UP000828390">
    <property type="component" value="Unassembled WGS sequence"/>
</dbReference>
<protein>
    <submittedName>
        <fullName evidence="1">Uncharacterized protein</fullName>
    </submittedName>
</protein>
<dbReference type="EMBL" id="JAIWYP010000011">
    <property type="protein sequence ID" value="KAH3739755.1"/>
    <property type="molecule type" value="Genomic_DNA"/>
</dbReference>
<accession>A0A9D4D6T9</accession>
<reference evidence="1" key="1">
    <citation type="journal article" date="2019" name="bioRxiv">
        <title>The Genome of the Zebra Mussel, Dreissena polymorpha: A Resource for Invasive Species Research.</title>
        <authorList>
            <person name="McCartney M.A."/>
            <person name="Auch B."/>
            <person name="Kono T."/>
            <person name="Mallez S."/>
            <person name="Zhang Y."/>
            <person name="Obille A."/>
            <person name="Becker A."/>
            <person name="Abrahante J.E."/>
            <person name="Garbe J."/>
            <person name="Badalamenti J.P."/>
            <person name="Herman A."/>
            <person name="Mangelson H."/>
            <person name="Liachko I."/>
            <person name="Sullivan S."/>
            <person name="Sone E.D."/>
            <person name="Koren S."/>
            <person name="Silverstein K.A.T."/>
            <person name="Beckman K.B."/>
            <person name="Gohl D.M."/>
        </authorList>
    </citation>
    <scope>NUCLEOTIDE SEQUENCE</scope>
    <source>
        <strain evidence="1">Duluth1</strain>
        <tissue evidence="1">Whole animal</tissue>
    </source>
</reference>
<reference evidence="1" key="2">
    <citation type="submission" date="2020-11" db="EMBL/GenBank/DDBJ databases">
        <authorList>
            <person name="McCartney M.A."/>
            <person name="Auch B."/>
            <person name="Kono T."/>
            <person name="Mallez S."/>
            <person name="Becker A."/>
            <person name="Gohl D.M."/>
            <person name="Silverstein K.A.T."/>
            <person name="Koren S."/>
            <person name="Bechman K.B."/>
            <person name="Herman A."/>
            <person name="Abrahante J.E."/>
            <person name="Garbe J."/>
        </authorList>
    </citation>
    <scope>NUCLEOTIDE SEQUENCE</scope>
    <source>
        <strain evidence="1">Duluth1</strain>
        <tissue evidence="1">Whole animal</tissue>
    </source>
</reference>
<gene>
    <name evidence="1" type="ORF">DPMN_046442</name>
</gene>
<comment type="caution">
    <text evidence="1">The sequence shown here is derived from an EMBL/GenBank/DDBJ whole genome shotgun (WGS) entry which is preliminary data.</text>
</comment>
<evidence type="ECO:0000313" key="2">
    <source>
        <dbReference type="Proteomes" id="UP000828390"/>
    </source>
</evidence>
<keyword evidence="2" id="KW-1185">Reference proteome</keyword>
<dbReference type="AlphaFoldDB" id="A0A9D4D6T9"/>
<name>A0A9D4D6T9_DREPO</name>
<evidence type="ECO:0000313" key="1">
    <source>
        <dbReference type="EMBL" id="KAH3739755.1"/>
    </source>
</evidence>